<dbReference type="InterPro" id="IPR029063">
    <property type="entry name" value="SAM-dependent_MTases_sf"/>
</dbReference>
<keyword evidence="2 4" id="KW-0808">Transferase</keyword>
<keyword evidence="1 4" id="KW-0489">Methyltransferase</keyword>
<dbReference type="Gene3D" id="3.40.50.150">
    <property type="entry name" value="Vaccinia Virus protein VP39"/>
    <property type="match status" value="1"/>
</dbReference>
<organism evidence="4 5">
    <name type="scientific">Leuconostoc suionicum</name>
    <dbReference type="NCBI Taxonomy" id="1511761"/>
    <lineage>
        <taxon>Bacteria</taxon>
        <taxon>Bacillati</taxon>
        <taxon>Bacillota</taxon>
        <taxon>Bacilli</taxon>
        <taxon>Lactobacillales</taxon>
        <taxon>Lactobacillaceae</taxon>
        <taxon>Leuconostoc</taxon>
    </lineage>
</organism>
<evidence type="ECO:0000313" key="3">
    <source>
        <dbReference type="EMBL" id="SPD94567.1"/>
    </source>
</evidence>
<evidence type="ECO:0000256" key="2">
    <source>
        <dbReference type="ARBA" id="ARBA00022679"/>
    </source>
</evidence>
<dbReference type="PANTHER" id="PTHR43542">
    <property type="entry name" value="METHYLTRANSFERASE"/>
    <property type="match status" value="1"/>
</dbReference>
<reference evidence="4 5" key="1">
    <citation type="submission" date="2018-02" db="EMBL/GenBank/DDBJ databases">
        <authorList>
            <person name="Cohen D.B."/>
            <person name="Kent A.D."/>
        </authorList>
    </citation>
    <scope>NUCLEOTIDE SEQUENCE [LARGE SCALE GENOMIC DNA]</scope>
    <source>
        <strain evidence="4 5">CECT 9216</strain>
    </source>
</reference>
<dbReference type="EMBL" id="OKQU01000001">
    <property type="protein sequence ID" value="SPE06229.1"/>
    <property type="molecule type" value="Genomic_DNA"/>
</dbReference>
<protein>
    <submittedName>
        <fullName evidence="4">Ribosomal RNA small subunit methyltransferase D</fullName>
        <ecNumber evidence="4">2.1.1.171</ecNumber>
    </submittedName>
</protein>
<dbReference type="PANTHER" id="PTHR43542:SF1">
    <property type="entry name" value="METHYLTRANSFERASE"/>
    <property type="match status" value="1"/>
</dbReference>
<dbReference type="SUPFAM" id="SSF53335">
    <property type="entry name" value="S-adenosyl-L-methionine-dependent methyltransferases"/>
    <property type="match status" value="1"/>
</dbReference>
<evidence type="ECO:0000256" key="1">
    <source>
        <dbReference type="ARBA" id="ARBA00022603"/>
    </source>
</evidence>
<sequence>MMTFSLKIMMKEEIQTKGFVYRIIMRVVSGRFRGTRLEAVNGDKTRPTTDKVKEAMFSMLMPYLDGGDVLDLYAGTGGLSIEAVSRGMTHATLVDRQFQAIKVIQENIEKTHHADEFTILKSPAQQALLNFVVNSKKFDLIFLDPPYAKETIAADMSFMAENGLLNSGAIILAESNDEANLPNESDDFSIIQQKHYGITVVTIYQYEG</sequence>
<dbReference type="NCBIfam" id="TIGR00095">
    <property type="entry name" value="16S rRNA (guanine(966)-N(2))-methyltransferase RsmD"/>
    <property type="match status" value="1"/>
</dbReference>
<dbReference type="AlphaFoldDB" id="A0A2N9K6V6"/>
<dbReference type="InterPro" id="IPR004398">
    <property type="entry name" value="RNA_MeTrfase_RsmD"/>
</dbReference>
<reference evidence="3 6" key="2">
    <citation type="submission" date="2018-02" db="EMBL/GenBank/DDBJ databases">
        <authorList>
            <person name="Rodrigo-Torres L."/>
            <person name="Arahal R. D."/>
            <person name="Lucena T."/>
        </authorList>
    </citation>
    <scope>NUCLEOTIDE SEQUENCE [LARGE SCALE GENOMIC DNA]</scope>
    <source>
        <strain evidence="3 6">CECT 8486</strain>
    </source>
</reference>
<evidence type="ECO:0000313" key="4">
    <source>
        <dbReference type="EMBL" id="SPE06229.1"/>
    </source>
</evidence>
<dbReference type="Pfam" id="PF03602">
    <property type="entry name" value="Cons_hypoth95"/>
    <property type="match status" value="1"/>
</dbReference>
<dbReference type="GO" id="GO:0003676">
    <property type="term" value="F:nucleic acid binding"/>
    <property type="evidence" value="ECO:0007669"/>
    <property type="project" value="InterPro"/>
</dbReference>
<dbReference type="PIRSF" id="PIRSF004553">
    <property type="entry name" value="CHP00095"/>
    <property type="match status" value="1"/>
</dbReference>
<evidence type="ECO:0000313" key="5">
    <source>
        <dbReference type="Proteomes" id="UP000237923"/>
    </source>
</evidence>
<accession>A0A2N9K6V6</accession>
<dbReference type="Proteomes" id="UP000239237">
    <property type="component" value="Unassembled WGS sequence"/>
</dbReference>
<dbReference type="InterPro" id="IPR002052">
    <property type="entry name" value="DNA_methylase_N6_adenine_CS"/>
</dbReference>
<dbReference type="PROSITE" id="PS00092">
    <property type="entry name" value="N6_MTASE"/>
    <property type="match status" value="1"/>
</dbReference>
<proteinExistence type="predicted"/>
<dbReference type="GO" id="GO:0052913">
    <property type="term" value="F:16S rRNA (guanine(966)-N(2))-methyltransferase activity"/>
    <property type="evidence" value="ECO:0007669"/>
    <property type="project" value="UniProtKB-EC"/>
</dbReference>
<dbReference type="EC" id="2.1.1.171" evidence="4"/>
<dbReference type="CDD" id="cd02440">
    <property type="entry name" value="AdoMet_MTases"/>
    <property type="match status" value="1"/>
</dbReference>
<name>A0A2N9K6V6_9LACO</name>
<dbReference type="Proteomes" id="UP000237923">
    <property type="component" value="Unassembled WGS sequence"/>
</dbReference>
<dbReference type="EMBL" id="OKQR01000004">
    <property type="protein sequence ID" value="SPD94567.1"/>
    <property type="molecule type" value="Genomic_DNA"/>
</dbReference>
<gene>
    <name evidence="4" type="primary">rsmD</name>
    <name evidence="3" type="ORF">LES8486_01751</name>
    <name evidence="4" type="ORF">LES9216_00116</name>
</gene>
<evidence type="ECO:0000313" key="6">
    <source>
        <dbReference type="Proteomes" id="UP000239237"/>
    </source>
</evidence>
<keyword evidence="6" id="KW-1185">Reference proteome</keyword>